<protein>
    <submittedName>
        <fullName evidence="2">Serine/threonine-protein phosphatase 6 regulatory subunit 2</fullName>
    </submittedName>
</protein>
<evidence type="ECO:0000256" key="1">
    <source>
        <dbReference type="ARBA" id="ARBA00006180"/>
    </source>
</evidence>
<evidence type="ECO:0000313" key="2">
    <source>
        <dbReference type="EMBL" id="KAK2121945.1"/>
    </source>
</evidence>
<comment type="caution">
    <text evidence="2">The sequence shown here is derived from an EMBL/GenBank/DDBJ whole genome shotgun (WGS) entry which is preliminary data.</text>
</comment>
<dbReference type="PANTHER" id="PTHR12634">
    <property type="entry name" value="SIT4 YEAST -ASSOCIATING PROTEIN-RELATED"/>
    <property type="match status" value="1"/>
</dbReference>
<dbReference type="Proteomes" id="UP001266305">
    <property type="component" value="Unassembled WGS sequence"/>
</dbReference>
<dbReference type="InterPro" id="IPR007587">
    <property type="entry name" value="SAPS"/>
</dbReference>
<reference evidence="2 3" key="1">
    <citation type="submission" date="2023-05" db="EMBL/GenBank/DDBJ databases">
        <title>B98-5 Cell Line De Novo Hybrid Assembly: An Optical Mapping Approach.</title>
        <authorList>
            <person name="Kananen K."/>
            <person name="Auerbach J.A."/>
            <person name="Kautto E."/>
            <person name="Blachly J.S."/>
        </authorList>
    </citation>
    <scope>NUCLEOTIDE SEQUENCE [LARGE SCALE GENOMIC DNA]</scope>
    <source>
        <strain evidence="2">B95-8</strain>
        <tissue evidence="2">Cell line</tissue>
    </source>
</reference>
<proteinExistence type="inferred from homology"/>
<comment type="similarity">
    <text evidence="1">Belongs to the SAPS family.</text>
</comment>
<evidence type="ECO:0000313" key="3">
    <source>
        <dbReference type="Proteomes" id="UP001266305"/>
    </source>
</evidence>
<organism evidence="2 3">
    <name type="scientific">Saguinus oedipus</name>
    <name type="common">Cotton-top tamarin</name>
    <name type="synonym">Oedipomidas oedipus</name>
    <dbReference type="NCBI Taxonomy" id="9490"/>
    <lineage>
        <taxon>Eukaryota</taxon>
        <taxon>Metazoa</taxon>
        <taxon>Chordata</taxon>
        <taxon>Craniata</taxon>
        <taxon>Vertebrata</taxon>
        <taxon>Euteleostomi</taxon>
        <taxon>Mammalia</taxon>
        <taxon>Eutheria</taxon>
        <taxon>Euarchontoglires</taxon>
        <taxon>Primates</taxon>
        <taxon>Haplorrhini</taxon>
        <taxon>Platyrrhini</taxon>
        <taxon>Cebidae</taxon>
        <taxon>Callitrichinae</taxon>
        <taxon>Saguinus</taxon>
    </lineage>
</organism>
<dbReference type="Pfam" id="PF04499">
    <property type="entry name" value="SAPS"/>
    <property type="match status" value="1"/>
</dbReference>
<dbReference type="PANTHER" id="PTHR12634:SF15">
    <property type="entry name" value="SERINE_THREONINE-PROTEIN PHOSPHATASE 6 REGULATORY SUBUNIT 2"/>
    <property type="match status" value="1"/>
</dbReference>
<gene>
    <name evidence="2" type="primary">PPP6R2_2</name>
    <name evidence="2" type="ORF">P7K49_003331</name>
</gene>
<accession>A0ABQ9WKB3</accession>
<name>A0ABQ9WKB3_SAGOE</name>
<dbReference type="EMBL" id="JASSZA010000001">
    <property type="protein sequence ID" value="KAK2121945.1"/>
    <property type="molecule type" value="Genomic_DNA"/>
</dbReference>
<sequence>MASGRRDKWARQSNAAQTLCDIVRLGRDQGSQLQEALEPDPLLTALESQDCVEQLLKNMFDGDRTESCLVSGTQVLLTLLETRRTGTEGLVDSFSQGLERSYAVSSSVLRGIEPRLKDFHQLLLNPPKKKAILTTIGVLEEPLGNARLHGARLMAALLHTNTPSINQELCRLNTMDLLLVTLAVSVKARGQCFSIPQSACKMLQVSEERSGRAGSAG</sequence>
<keyword evidence="3" id="KW-1185">Reference proteome</keyword>